<accession>A0A4S2KVK9</accession>
<evidence type="ECO:0000256" key="1">
    <source>
        <dbReference type="ARBA" id="ARBA00004211"/>
    </source>
</evidence>
<dbReference type="GO" id="GO:0006906">
    <property type="term" value="P:vesicle fusion"/>
    <property type="evidence" value="ECO:0007669"/>
    <property type="project" value="TreeGrafter"/>
</dbReference>
<dbReference type="GO" id="GO:0006886">
    <property type="term" value="P:intracellular protein transport"/>
    <property type="evidence" value="ECO:0007669"/>
    <property type="project" value="InterPro"/>
</dbReference>
<dbReference type="GO" id="GO:0006836">
    <property type="term" value="P:neurotransmitter transport"/>
    <property type="evidence" value="ECO:0007669"/>
    <property type="project" value="UniProtKB-KW"/>
</dbReference>
<gene>
    <name evidence="8" type="ORF">DBV15_00364</name>
</gene>
<feature type="region of interest" description="Disordered" evidence="5">
    <location>
        <begin position="59"/>
        <end position="150"/>
    </location>
</feature>
<keyword evidence="3" id="KW-0813">Transport</keyword>
<dbReference type="SMART" id="SM00397">
    <property type="entry name" value="t_SNARE"/>
    <property type="match status" value="1"/>
</dbReference>
<feature type="compositionally biased region" description="Basic and acidic residues" evidence="5">
    <location>
        <begin position="128"/>
        <end position="141"/>
    </location>
</feature>
<dbReference type="GO" id="GO:0005484">
    <property type="term" value="F:SNAP receptor activity"/>
    <property type="evidence" value="ECO:0007669"/>
    <property type="project" value="InterPro"/>
</dbReference>
<evidence type="ECO:0000256" key="3">
    <source>
        <dbReference type="ARBA" id="ARBA00022775"/>
    </source>
</evidence>
<keyword evidence="6" id="KW-0472">Membrane</keyword>
<dbReference type="Gene3D" id="1.20.5.110">
    <property type="match status" value="1"/>
</dbReference>
<reference evidence="8 9" key="1">
    <citation type="journal article" date="2019" name="Philos. Trans. R. Soc. Lond., B, Biol. Sci.">
        <title>Ant behaviour and brain gene expression of defending hosts depend on the ecological success of the intruding social parasite.</title>
        <authorList>
            <person name="Kaur R."/>
            <person name="Stoldt M."/>
            <person name="Jongepier E."/>
            <person name="Feldmeyer B."/>
            <person name="Menzel F."/>
            <person name="Bornberg-Bauer E."/>
            <person name="Foitzik S."/>
        </authorList>
    </citation>
    <scope>NUCLEOTIDE SEQUENCE [LARGE SCALE GENOMIC DNA]</scope>
    <source>
        <tissue evidence="8">Whole body</tissue>
    </source>
</reference>
<dbReference type="InterPro" id="IPR006012">
    <property type="entry name" value="Syntaxin/epimorphin_CS"/>
</dbReference>
<comment type="subcellular location">
    <subcellularLocation>
        <location evidence="1">Membrane</location>
        <topology evidence="1">Single-pass type IV membrane protein</topology>
    </subcellularLocation>
</comment>
<dbReference type="GO" id="GO:0000149">
    <property type="term" value="F:SNARE binding"/>
    <property type="evidence" value="ECO:0007669"/>
    <property type="project" value="TreeGrafter"/>
</dbReference>
<dbReference type="EMBL" id="QBLH01000831">
    <property type="protein sequence ID" value="TGZ54095.1"/>
    <property type="molecule type" value="Genomic_DNA"/>
</dbReference>
<dbReference type="Gene3D" id="1.20.58.70">
    <property type="match status" value="1"/>
</dbReference>
<dbReference type="PROSITE" id="PS50192">
    <property type="entry name" value="T_SNARE"/>
    <property type="match status" value="1"/>
</dbReference>
<protein>
    <submittedName>
        <fullName evidence="8">Syntaxin-12</fullName>
    </submittedName>
</protein>
<organism evidence="8 9">
    <name type="scientific">Temnothorax longispinosus</name>
    <dbReference type="NCBI Taxonomy" id="300112"/>
    <lineage>
        <taxon>Eukaryota</taxon>
        <taxon>Metazoa</taxon>
        <taxon>Ecdysozoa</taxon>
        <taxon>Arthropoda</taxon>
        <taxon>Hexapoda</taxon>
        <taxon>Insecta</taxon>
        <taxon>Pterygota</taxon>
        <taxon>Neoptera</taxon>
        <taxon>Endopterygota</taxon>
        <taxon>Hymenoptera</taxon>
        <taxon>Apocrita</taxon>
        <taxon>Aculeata</taxon>
        <taxon>Formicoidea</taxon>
        <taxon>Formicidae</taxon>
        <taxon>Myrmicinae</taxon>
        <taxon>Temnothorax</taxon>
    </lineage>
</organism>
<comment type="similarity">
    <text evidence="2 4">Belongs to the syntaxin family.</text>
</comment>
<evidence type="ECO:0000313" key="8">
    <source>
        <dbReference type="EMBL" id="TGZ54095.1"/>
    </source>
</evidence>
<dbReference type="PROSITE" id="PS00914">
    <property type="entry name" value="SYNTAXIN"/>
    <property type="match status" value="1"/>
</dbReference>
<comment type="caution">
    <text evidence="8">The sequence shown here is derived from an EMBL/GenBank/DDBJ whole genome shotgun (WGS) entry which is preliminary data.</text>
</comment>
<dbReference type="CDD" id="cd15847">
    <property type="entry name" value="SNARE_syntaxin7_like"/>
    <property type="match status" value="1"/>
</dbReference>
<dbReference type="InterPro" id="IPR010989">
    <property type="entry name" value="SNARE"/>
</dbReference>
<evidence type="ECO:0000256" key="2">
    <source>
        <dbReference type="ARBA" id="ARBA00009063"/>
    </source>
</evidence>
<dbReference type="STRING" id="300112.A0A4S2KVK9"/>
<dbReference type="InterPro" id="IPR045242">
    <property type="entry name" value="Syntaxin"/>
</dbReference>
<evidence type="ECO:0000259" key="7">
    <source>
        <dbReference type="PROSITE" id="PS50192"/>
    </source>
</evidence>
<feature type="transmembrane region" description="Helical" evidence="6">
    <location>
        <begin position="459"/>
        <end position="479"/>
    </location>
</feature>
<dbReference type="SMART" id="SM00503">
    <property type="entry name" value="SynN"/>
    <property type="match status" value="1"/>
</dbReference>
<dbReference type="Pfam" id="PF14523">
    <property type="entry name" value="Syntaxin_2"/>
    <property type="match status" value="1"/>
</dbReference>
<dbReference type="InterPro" id="IPR006011">
    <property type="entry name" value="Syntaxin_N"/>
</dbReference>
<dbReference type="Pfam" id="PF05739">
    <property type="entry name" value="SNARE"/>
    <property type="match status" value="1"/>
</dbReference>
<dbReference type="Proteomes" id="UP000310200">
    <property type="component" value="Unassembled WGS sequence"/>
</dbReference>
<feature type="domain" description="T-SNARE coiled-coil homology" evidence="7">
    <location>
        <begin position="386"/>
        <end position="448"/>
    </location>
</feature>
<evidence type="ECO:0000256" key="5">
    <source>
        <dbReference type="SAM" id="MobiDB-lite"/>
    </source>
</evidence>
<dbReference type="AlphaFoldDB" id="A0A4S2KVK9"/>
<keyword evidence="6" id="KW-0812">Transmembrane</keyword>
<keyword evidence="6" id="KW-1133">Transmembrane helix</keyword>
<dbReference type="PANTHER" id="PTHR19957:SF38">
    <property type="entry name" value="LD27581P"/>
    <property type="match status" value="1"/>
</dbReference>
<dbReference type="GO" id="GO:0012505">
    <property type="term" value="C:endomembrane system"/>
    <property type="evidence" value="ECO:0007669"/>
    <property type="project" value="TreeGrafter"/>
</dbReference>
<name>A0A4S2KVK9_9HYME</name>
<dbReference type="GO" id="GO:0031201">
    <property type="term" value="C:SNARE complex"/>
    <property type="evidence" value="ECO:0007669"/>
    <property type="project" value="TreeGrafter"/>
</dbReference>
<keyword evidence="3" id="KW-0532">Neurotransmitter transport</keyword>
<dbReference type="InterPro" id="IPR000727">
    <property type="entry name" value="T_SNARE_dom"/>
</dbReference>
<dbReference type="GO" id="GO:0048278">
    <property type="term" value="P:vesicle docking"/>
    <property type="evidence" value="ECO:0007669"/>
    <property type="project" value="TreeGrafter"/>
</dbReference>
<feature type="compositionally biased region" description="Basic and acidic residues" evidence="5">
    <location>
        <begin position="89"/>
        <end position="112"/>
    </location>
</feature>
<evidence type="ECO:0000256" key="4">
    <source>
        <dbReference type="RuleBase" id="RU003858"/>
    </source>
</evidence>
<sequence>MIPMDGALDATTRVVANGTPVGFPRETRIVRESRVRTVRSTVATCRKRSSIEDRDFVCDSTREGSTTGSRPSPHLDLSPAVRVIFTDGNRTERKPRRRDESRPGNDDRERNFKTPGRRAASLPVNPSRELRDGRGEKKEIGHAPGEQIPALRSRTGVQRVCCHTAGAPDRCRATVSFSRVSAAGRYFRCVFKCDSTGRSTFIRLRTLVIRGFRMAQRPQNYGSTDQRVDVPEIGFSPTELYSLCENITTNIYMINASWKTLERAYKNIGTSKDNQVLRDKVHVTQTSTNQVVTQISKDIARLTVLMRRGEKQQKLQIEKLTTDFKDALQRYSDMQKSIAEKMKKHILAMTNIENSMDGEDAEETHRLLLTQEQESRSTQRTLEFQHGLLLEREDRIKRIEGDILDVNQIMRELAALVHQQGDTIDTIDNHIENIHGNVELGAQELEKGSNYQSKFRRKVYILLLLAIIVAIVLTVILVIKLS</sequence>
<dbReference type="SUPFAM" id="SSF47661">
    <property type="entry name" value="t-snare proteins"/>
    <property type="match status" value="1"/>
</dbReference>
<evidence type="ECO:0000256" key="6">
    <source>
        <dbReference type="SAM" id="Phobius"/>
    </source>
</evidence>
<dbReference type="PANTHER" id="PTHR19957">
    <property type="entry name" value="SYNTAXIN"/>
    <property type="match status" value="1"/>
</dbReference>
<proteinExistence type="inferred from homology"/>
<keyword evidence="9" id="KW-1185">Reference proteome</keyword>
<evidence type="ECO:0000313" key="9">
    <source>
        <dbReference type="Proteomes" id="UP000310200"/>
    </source>
</evidence>